<comment type="caution">
    <text evidence="1">The sequence shown here is derived from an EMBL/GenBank/DDBJ whole genome shotgun (WGS) entry which is preliminary data.</text>
</comment>
<dbReference type="EMBL" id="JACVVK020000317">
    <property type="protein sequence ID" value="KAK7478767.1"/>
    <property type="molecule type" value="Genomic_DNA"/>
</dbReference>
<reference evidence="1 2" key="1">
    <citation type="journal article" date="2023" name="Sci. Data">
        <title>Genome assembly of the Korean intertidal mud-creeper Batillaria attramentaria.</title>
        <authorList>
            <person name="Patra A.K."/>
            <person name="Ho P.T."/>
            <person name="Jun S."/>
            <person name="Lee S.J."/>
            <person name="Kim Y."/>
            <person name="Won Y.J."/>
        </authorList>
    </citation>
    <scope>NUCLEOTIDE SEQUENCE [LARGE SCALE GENOMIC DNA]</scope>
    <source>
        <strain evidence="1">Wonlab-2016</strain>
    </source>
</reference>
<sequence length="88" mass="9389">MLPSLVVKGNSTCAHLGVSRQVAGKVGRWCSSSAGFTSTGGVDGIASHRSPAWTRDSQWFGVVPMLVCFAKDCRCAVVSFIRDPIQVF</sequence>
<evidence type="ECO:0000313" key="1">
    <source>
        <dbReference type="EMBL" id="KAK7478767.1"/>
    </source>
</evidence>
<gene>
    <name evidence="1" type="ORF">BaRGS_00029978</name>
</gene>
<dbReference type="AlphaFoldDB" id="A0ABD0JUY8"/>
<name>A0ABD0JUY8_9CAEN</name>
<proteinExistence type="predicted"/>
<evidence type="ECO:0000313" key="2">
    <source>
        <dbReference type="Proteomes" id="UP001519460"/>
    </source>
</evidence>
<protein>
    <submittedName>
        <fullName evidence="1">Uncharacterized protein</fullName>
    </submittedName>
</protein>
<organism evidence="1 2">
    <name type="scientific">Batillaria attramentaria</name>
    <dbReference type="NCBI Taxonomy" id="370345"/>
    <lineage>
        <taxon>Eukaryota</taxon>
        <taxon>Metazoa</taxon>
        <taxon>Spiralia</taxon>
        <taxon>Lophotrochozoa</taxon>
        <taxon>Mollusca</taxon>
        <taxon>Gastropoda</taxon>
        <taxon>Caenogastropoda</taxon>
        <taxon>Sorbeoconcha</taxon>
        <taxon>Cerithioidea</taxon>
        <taxon>Batillariidae</taxon>
        <taxon>Batillaria</taxon>
    </lineage>
</organism>
<keyword evidence="2" id="KW-1185">Reference proteome</keyword>
<dbReference type="Proteomes" id="UP001519460">
    <property type="component" value="Unassembled WGS sequence"/>
</dbReference>
<accession>A0ABD0JUY8</accession>